<keyword evidence="1" id="KW-1133">Transmembrane helix</keyword>
<dbReference type="Pfam" id="PF12679">
    <property type="entry name" value="ABC2_membrane_2"/>
    <property type="match status" value="1"/>
</dbReference>
<keyword evidence="3" id="KW-1185">Reference proteome</keyword>
<keyword evidence="1" id="KW-0812">Transmembrane</keyword>
<protein>
    <submittedName>
        <fullName evidence="2">ABC transporter permease</fullName>
    </submittedName>
</protein>
<reference evidence="2 3" key="1">
    <citation type="submission" date="2016-12" db="EMBL/GenBank/DDBJ databases">
        <title>The draft genome sequence of Actinophytocola xinjiangensis.</title>
        <authorList>
            <person name="Wang W."/>
            <person name="Yuan L."/>
        </authorList>
    </citation>
    <scope>NUCLEOTIDE SEQUENCE [LARGE SCALE GENOMIC DNA]</scope>
    <source>
        <strain evidence="2 3">CGMCC 4.4663</strain>
    </source>
</reference>
<name>A0A7Z1AWF2_9PSEU</name>
<evidence type="ECO:0000256" key="1">
    <source>
        <dbReference type="SAM" id="Phobius"/>
    </source>
</evidence>
<dbReference type="AlphaFoldDB" id="A0A7Z1AWF2"/>
<sequence>MRHALRAEWTKLRTLRSNWWLAVAVAVFTVAASLTTMSTVDTSNCPTPAGCLEDVPELALSGVWFGQIAAVLLGVGVIGGEYGTGLIRSTLAARPRRHQILAGKAAVVTATVFVAGTVGVLGALLAGRIILPGKGFTEDNGYQPLSLADPATLRAATGTVLYLTLIALLSLGIATAVRGTAAALSTVLSILLITPLLVSMIGDPTWHERLDRLTPTTAGLAIQATTALDRLPIAPWAGVGVLAAYAAAAVATGWWLLTRRDQ</sequence>
<dbReference type="EMBL" id="MSIF01000019">
    <property type="protein sequence ID" value="OLF06834.1"/>
    <property type="molecule type" value="Genomic_DNA"/>
</dbReference>
<feature type="transmembrane region" description="Helical" evidence="1">
    <location>
        <begin position="181"/>
        <end position="202"/>
    </location>
</feature>
<organism evidence="2 3">
    <name type="scientific">Actinophytocola xinjiangensis</name>
    <dbReference type="NCBI Taxonomy" id="485602"/>
    <lineage>
        <taxon>Bacteria</taxon>
        <taxon>Bacillati</taxon>
        <taxon>Actinomycetota</taxon>
        <taxon>Actinomycetes</taxon>
        <taxon>Pseudonocardiales</taxon>
        <taxon>Pseudonocardiaceae</taxon>
    </lineage>
</organism>
<feature type="transmembrane region" description="Helical" evidence="1">
    <location>
        <begin position="20"/>
        <end position="38"/>
    </location>
</feature>
<dbReference type="GO" id="GO:0140359">
    <property type="term" value="F:ABC-type transporter activity"/>
    <property type="evidence" value="ECO:0007669"/>
    <property type="project" value="InterPro"/>
</dbReference>
<feature type="transmembrane region" description="Helical" evidence="1">
    <location>
        <begin position="233"/>
        <end position="257"/>
    </location>
</feature>
<accession>A0A7Z1AWF2</accession>
<dbReference type="Proteomes" id="UP000185696">
    <property type="component" value="Unassembled WGS sequence"/>
</dbReference>
<feature type="transmembrane region" description="Helical" evidence="1">
    <location>
        <begin position="101"/>
        <end position="131"/>
    </location>
</feature>
<feature type="transmembrane region" description="Helical" evidence="1">
    <location>
        <begin position="151"/>
        <end position="174"/>
    </location>
</feature>
<evidence type="ECO:0000313" key="3">
    <source>
        <dbReference type="Proteomes" id="UP000185696"/>
    </source>
</evidence>
<keyword evidence="1" id="KW-0472">Membrane</keyword>
<evidence type="ECO:0000313" key="2">
    <source>
        <dbReference type="EMBL" id="OLF06834.1"/>
    </source>
</evidence>
<dbReference type="RefSeq" id="WP_075136435.1">
    <property type="nucleotide sequence ID" value="NZ_MSIF01000019.1"/>
</dbReference>
<feature type="transmembrane region" description="Helical" evidence="1">
    <location>
        <begin position="58"/>
        <end position="80"/>
    </location>
</feature>
<dbReference type="PANTHER" id="PTHR37305">
    <property type="entry name" value="INTEGRAL MEMBRANE PROTEIN-RELATED"/>
    <property type="match status" value="1"/>
</dbReference>
<dbReference type="GO" id="GO:0005886">
    <property type="term" value="C:plasma membrane"/>
    <property type="evidence" value="ECO:0007669"/>
    <property type="project" value="UniProtKB-SubCell"/>
</dbReference>
<proteinExistence type="predicted"/>
<dbReference type="OrthoDB" id="3297985at2"/>
<gene>
    <name evidence="2" type="ORF">BLA60_30260</name>
</gene>
<dbReference type="PANTHER" id="PTHR37305:SF1">
    <property type="entry name" value="MEMBRANE PROTEIN"/>
    <property type="match status" value="1"/>
</dbReference>
<comment type="caution">
    <text evidence="2">The sequence shown here is derived from an EMBL/GenBank/DDBJ whole genome shotgun (WGS) entry which is preliminary data.</text>
</comment>